<dbReference type="Proteomes" id="UP000179106">
    <property type="component" value="Unassembled WGS sequence"/>
</dbReference>
<dbReference type="STRING" id="1802126.A3B25_02390"/>
<comment type="caution">
    <text evidence="2">The sequence shown here is derived from an EMBL/GenBank/DDBJ whole genome shotgun (WGS) entry which is preliminary data.</text>
</comment>
<evidence type="ECO:0000313" key="3">
    <source>
        <dbReference type="Proteomes" id="UP000179106"/>
    </source>
</evidence>
<evidence type="ECO:0000313" key="2">
    <source>
        <dbReference type="EMBL" id="OGZ52514.1"/>
    </source>
</evidence>
<evidence type="ECO:0000256" key="1">
    <source>
        <dbReference type="SAM" id="Phobius"/>
    </source>
</evidence>
<proteinExistence type="predicted"/>
<dbReference type="EMBL" id="MHNW01000045">
    <property type="protein sequence ID" value="OGZ52514.1"/>
    <property type="molecule type" value="Genomic_DNA"/>
</dbReference>
<sequence length="267" mass="28366">MKLPTKTSVSSGGFTLIELLIFSAIFTVLMISFISILVTVSTIYSRQSGVAEVNQQSQFLLQQIQYYTERASLIELSPDVATTTLKLRMAASTEDPTYLFLSGGALYLKQTDAGIAQPLTSSRVTVSSMNFTKRQNAPGHDSVSVSFVIAFNTQNLKQRFSQTLQMAVARVSAATFDSNVVPSSAATYKLGVASQAWNSINDAIYFSGSNVGIGASFPNSKLQISGGDVYVDTPNSGLVLKGPSGVSCYRVTITDGGSLATSSISCP</sequence>
<protein>
    <submittedName>
        <fullName evidence="2">Uncharacterized protein</fullName>
    </submittedName>
</protein>
<gene>
    <name evidence="2" type="ORF">A3B25_02390</name>
</gene>
<dbReference type="PROSITE" id="PS00409">
    <property type="entry name" value="PROKAR_NTER_METHYL"/>
    <property type="match status" value="1"/>
</dbReference>
<name>A0A1G2GQT5_9BACT</name>
<reference evidence="2 3" key="1">
    <citation type="journal article" date="2016" name="Nat. Commun.">
        <title>Thousands of microbial genomes shed light on interconnected biogeochemical processes in an aquifer system.</title>
        <authorList>
            <person name="Anantharaman K."/>
            <person name="Brown C.T."/>
            <person name="Hug L.A."/>
            <person name="Sharon I."/>
            <person name="Castelle C.J."/>
            <person name="Probst A.J."/>
            <person name="Thomas B.C."/>
            <person name="Singh A."/>
            <person name="Wilkins M.J."/>
            <person name="Karaoz U."/>
            <person name="Brodie E.L."/>
            <person name="Williams K.H."/>
            <person name="Hubbard S.S."/>
            <person name="Banfield J.F."/>
        </authorList>
    </citation>
    <scope>NUCLEOTIDE SEQUENCE [LARGE SCALE GENOMIC DNA]</scope>
</reference>
<feature type="transmembrane region" description="Helical" evidence="1">
    <location>
        <begin position="20"/>
        <end position="40"/>
    </location>
</feature>
<dbReference type="AlphaFoldDB" id="A0A1G2GQT5"/>
<organism evidence="2 3">
    <name type="scientific">Candidatus Ryanbacteria bacterium RIFCSPLOWO2_01_FULL_48_26</name>
    <dbReference type="NCBI Taxonomy" id="1802126"/>
    <lineage>
        <taxon>Bacteria</taxon>
        <taxon>Candidatus Ryaniibacteriota</taxon>
    </lineage>
</organism>
<keyword evidence="1" id="KW-0472">Membrane</keyword>
<accession>A0A1G2GQT5</accession>
<dbReference type="InterPro" id="IPR012902">
    <property type="entry name" value="N_methyl_site"/>
</dbReference>
<keyword evidence="1" id="KW-1133">Transmembrane helix</keyword>
<keyword evidence="1" id="KW-0812">Transmembrane</keyword>